<reference evidence="1" key="3">
    <citation type="submission" date="2023-10" db="EMBL/GenBank/DDBJ databases">
        <authorList>
            <person name="Picardeau M."/>
            <person name="Thibeaux R."/>
        </authorList>
    </citation>
    <scope>NUCLEOTIDE SEQUENCE</scope>
    <source>
        <strain evidence="1">ATI7-C-A5</strain>
    </source>
</reference>
<accession>A0A2N0BBV7</accession>
<sequence>MTRERVLKLIEFVEVGSIEEQEMLAQILDELNGKFEDCDVNFVRKFSILSHLFGGMDLSESSWRYFPNEISSGNFPLEKLPEHVREIASELYYK</sequence>
<dbReference type="OrthoDB" id="9881356at2"/>
<comment type="caution">
    <text evidence="2">The sequence shown here is derived from an EMBL/GenBank/DDBJ whole genome shotgun (WGS) entry which is preliminary data.</text>
</comment>
<dbReference type="RefSeq" id="WP_100747275.1">
    <property type="nucleotide sequence ID" value="NZ_NPEF02000032.1"/>
</dbReference>
<reference evidence="1 3" key="2">
    <citation type="journal article" date="2018" name="Microb. Genom.">
        <title>Deciphering the unexplored Leptospira diversity from soils uncovers genomic evolution to virulence.</title>
        <authorList>
            <person name="Thibeaux R."/>
            <person name="Iraola G."/>
            <person name="Ferres I."/>
            <person name="Bierque E."/>
            <person name="Girault D."/>
            <person name="Soupe-Gilbert M.E."/>
            <person name="Picardeau M."/>
            <person name="Goarant C."/>
        </authorList>
    </citation>
    <scope>NUCLEOTIDE SEQUENCE [LARGE SCALE GENOMIC DNA]</scope>
    <source>
        <strain evidence="1 3">ATI7-C-A5</strain>
    </source>
</reference>
<keyword evidence="3" id="KW-1185">Reference proteome</keyword>
<proteinExistence type="predicted"/>
<dbReference type="AlphaFoldDB" id="A0A2N0BBV7"/>
<gene>
    <name evidence="1" type="ORF">CH379_019105</name>
    <name evidence="2" type="ORF">CH379_04760</name>
</gene>
<dbReference type="Proteomes" id="UP000232122">
    <property type="component" value="Unassembled WGS sequence"/>
</dbReference>
<dbReference type="EMBL" id="NPEF01000031">
    <property type="protein sequence ID" value="PJZ94016.1"/>
    <property type="molecule type" value="Genomic_DNA"/>
</dbReference>
<evidence type="ECO:0000313" key="3">
    <source>
        <dbReference type="Proteomes" id="UP000232122"/>
    </source>
</evidence>
<evidence type="ECO:0000313" key="1">
    <source>
        <dbReference type="EMBL" id="MDV6237742.1"/>
    </source>
</evidence>
<accession>A0A2N0BJK1</accession>
<protein>
    <submittedName>
        <fullName evidence="2">Uncharacterized protein</fullName>
    </submittedName>
</protein>
<organism evidence="2">
    <name type="scientific">Leptospira ellisii</name>
    <dbReference type="NCBI Taxonomy" id="2023197"/>
    <lineage>
        <taxon>Bacteria</taxon>
        <taxon>Pseudomonadati</taxon>
        <taxon>Spirochaetota</taxon>
        <taxon>Spirochaetia</taxon>
        <taxon>Leptospirales</taxon>
        <taxon>Leptospiraceae</taxon>
        <taxon>Leptospira</taxon>
    </lineage>
</organism>
<dbReference type="EMBL" id="NPEF02000032">
    <property type="protein sequence ID" value="MDV6237742.1"/>
    <property type="molecule type" value="Genomic_DNA"/>
</dbReference>
<evidence type="ECO:0000313" key="2">
    <source>
        <dbReference type="EMBL" id="PJZ94016.1"/>
    </source>
</evidence>
<name>A0A2N0BBV7_9LEPT</name>
<reference evidence="2" key="1">
    <citation type="submission" date="2017-07" db="EMBL/GenBank/DDBJ databases">
        <title>Leptospira spp. isolated from tropical soils.</title>
        <authorList>
            <person name="Thibeaux R."/>
            <person name="Iraola G."/>
            <person name="Ferres I."/>
            <person name="Bierque E."/>
            <person name="Girault D."/>
            <person name="Soupe-Gilbert M.-E."/>
            <person name="Picardeau M."/>
            <person name="Goarant C."/>
        </authorList>
    </citation>
    <scope>NUCLEOTIDE SEQUENCE [LARGE SCALE GENOMIC DNA]</scope>
    <source>
        <strain evidence="2">ATI7-C-A5</strain>
    </source>
</reference>